<sequence>MKEIIQCKNTVLSSIFIRGGGLYDKRGNDIKIGKWIELNNKFNYSNQLFYKGEYDHVKKQVDGMIFVQQRRGLIFGLNHKLIFSIFQTYQNLLVEVDHMIKLEMGLNRVLGQKIIKNSMILLKLCIMEIIKMVRKLEFCCQQIQMKIKNLEKLNIIQYNKN</sequence>
<organism evidence="1 2">
    <name type="scientific">Paramecium primaurelia</name>
    <dbReference type="NCBI Taxonomy" id="5886"/>
    <lineage>
        <taxon>Eukaryota</taxon>
        <taxon>Sar</taxon>
        <taxon>Alveolata</taxon>
        <taxon>Ciliophora</taxon>
        <taxon>Intramacronucleata</taxon>
        <taxon>Oligohymenophorea</taxon>
        <taxon>Peniculida</taxon>
        <taxon>Parameciidae</taxon>
        <taxon>Paramecium</taxon>
    </lineage>
</organism>
<protein>
    <submittedName>
        <fullName evidence="1">Uncharacterized protein</fullName>
    </submittedName>
</protein>
<dbReference type="EMBL" id="CAJJDM010000224">
    <property type="protein sequence ID" value="CAD8117899.1"/>
    <property type="molecule type" value="Genomic_DNA"/>
</dbReference>
<gene>
    <name evidence="1" type="ORF">PPRIM_AZ9-3.1.T2150009</name>
</gene>
<comment type="caution">
    <text evidence="1">The sequence shown here is derived from an EMBL/GenBank/DDBJ whole genome shotgun (WGS) entry which is preliminary data.</text>
</comment>
<evidence type="ECO:0000313" key="2">
    <source>
        <dbReference type="Proteomes" id="UP000688137"/>
    </source>
</evidence>
<name>A0A8S1QQ98_PARPR</name>
<keyword evidence="2" id="KW-1185">Reference proteome</keyword>
<dbReference type="Proteomes" id="UP000688137">
    <property type="component" value="Unassembled WGS sequence"/>
</dbReference>
<reference evidence="1" key="1">
    <citation type="submission" date="2021-01" db="EMBL/GenBank/DDBJ databases">
        <authorList>
            <consortium name="Genoscope - CEA"/>
            <person name="William W."/>
        </authorList>
    </citation>
    <scope>NUCLEOTIDE SEQUENCE</scope>
</reference>
<accession>A0A8S1QQ98</accession>
<dbReference type="AlphaFoldDB" id="A0A8S1QQ98"/>
<proteinExistence type="predicted"/>
<evidence type="ECO:0000313" key="1">
    <source>
        <dbReference type="EMBL" id="CAD8117899.1"/>
    </source>
</evidence>